<dbReference type="STRING" id="354355.SAMN05660816_03805"/>
<keyword evidence="5" id="KW-0998">Cell outer membrane</keyword>
<accession>A0A1V9EE94</accession>
<dbReference type="InterPro" id="IPR011990">
    <property type="entry name" value="TPR-like_helical_dom_sf"/>
</dbReference>
<dbReference type="OrthoDB" id="5694214at2"/>
<keyword evidence="3" id="KW-0732">Signal</keyword>
<evidence type="ECO:0000256" key="3">
    <source>
        <dbReference type="ARBA" id="ARBA00022729"/>
    </source>
</evidence>
<evidence type="ECO:0000313" key="9">
    <source>
        <dbReference type="Proteomes" id="UP000192610"/>
    </source>
</evidence>
<dbReference type="SUPFAM" id="SSF48452">
    <property type="entry name" value="TPR-like"/>
    <property type="match status" value="1"/>
</dbReference>
<dbReference type="AlphaFoldDB" id="A0A1V9EE94"/>
<evidence type="ECO:0000256" key="2">
    <source>
        <dbReference type="ARBA" id="ARBA00006275"/>
    </source>
</evidence>
<evidence type="ECO:0000256" key="4">
    <source>
        <dbReference type="ARBA" id="ARBA00023136"/>
    </source>
</evidence>
<evidence type="ECO:0000259" key="6">
    <source>
        <dbReference type="Pfam" id="PF07980"/>
    </source>
</evidence>
<feature type="domain" description="RagB/SusD" evidence="6">
    <location>
        <begin position="309"/>
        <end position="601"/>
    </location>
</feature>
<comment type="caution">
    <text evidence="8">The sequence shown here is derived from an EMBL/GenBank/DDBJ whole genome shotgun (WGS) entry which is preliminary data.</text>
</comment>
<protein>
    <recommendedName>
        <fullName evidence="10">Carbohydrate-binding protein SusD</fullName>
    </recommendedName>
</protein>
<evidence type="ECO:0000313" key="8">
    <source>
        <dbReference type="EMBL" id="OQP44448.1"/>
    </source>
</evidence>
<proteinExistence type="inferred from homology"/>
<dbReference type="Pfam" id="PF14322">
    <property type="entry name" value="SusD-like_3"/>
    <property type="match status" value="1"/>
</dbReference>
<comment type="subcellular location">
    <subcellularLocation>
        <location evidence="1">Cell outer membrane</location>
    </subcellularLocation>
</comment>
<dbReference type="InterPro" id="IPR012944">
    <property type="entry name" value="SusD_RagB_dom"/>
</dbReference>
<dbReference type="Proteomes" id="UP000192610">
    <property type="component" value="Unassembled WGS sequence"/>
</dbReference>
<dbReference type="InterPro" id="IPR033985">
    <property type="entry name" value="SusD-like_N"/>
</dbReference>
<evidence type="ECO:0000256" key="5">
    <source>
        <dbReference type="ARBA" id="ARBA00023237"/>
    </source>
</evidence>
<gene>
    <name evidence="8" type="ORF">A4H97_08705</name>
</gene>
<dbReference type="GO" id="GO:0009279">
    <property type="term" value="C:cell outer membrane"/>
    <property type="evidence" value="ECO:0007669"/>
    <property type="project" value="UniProtKB-SubCell"/>
</dbReference>
<keyword evidence="9" id="KW-1185">Reference proteome</keyword>
<comment type="similarity">
    <text evidence="2">Belongs to the SusD family.</text>
</comment>
<feature type="domain" description="SusD-like N-terminal" evidence="7">
    <location>
        <begin position="20"/>
        <end position="216"/>
    </location>
</feature>
<evidence type="ECO:0008006" key="10">
    <source>
        <dbReference type="Google" id="ProtNLM"/>
    </source>
</evidence>
<dbReference type="Pfam" id="PF07980">
    <property type="entry name" value="SusD_RagB"/>
    <property type="match status" value="1"/>
</dbReference>
<sequence>MKKYFFFLIAAAAGLQGCSKFLDKQPFADLTTEKVFQNANDMALYVNSFYTDQIPSAQTIASDDNVSDYISGNNIPAIMLSTTNPNSVGGWSSTTPPKDIYSWSVLRNINYFLDNCDKNPAIPAATINGFKGIARYFRALFYFNMTKRYGDVPWYGHALSASDSSMYKPRDSRVLVMDSVVADLDFAIANLTATPDVTCSTITKWVALALKSRVCLFEGTFRRYHTEWKPNLTATADDFLNKSLDASSQLINSGKFKLHNTGRPASDYRDLFTTEAPWSEEVILASTYSNSLKLWSQLNQLFTSPTLGNRSSLNKQFVDTYLNLDGTRFTDQASFDAVFFVDEMKNRDLRLQQTVRCNGYKRTDGSSAPPDFAYTFTGYHIMKYTLDDKNLDYKAQNNNSVPIFRYAEILLNYAEAKAELNTFNASDWSNTIQKLRARAGITNAPYPTVADPYLRDTYFSDLGIADPALLEIRRERGVELVCEGLRFDDIRRWKAGKALMTMPYLGVYVPKMNTVYAMNGDGVNNVSFVSAAPSSPATGVTYYKVDNKTVSLTNGTYGNIHWLINYDDVRDKNKWDDRFYYYPIPTNETVLNPALDQRYGWEKF</sequence>
<dbReference type="Gene3D" id="1.25.40.390">
    <property type="match status" value="1"/>
</dbReference>
<name>A0A1V9EE94_9BACT</name>
<keyword evidence="4" id="KW-0472">Membrane</keyword>
<reference evidence="9" key="1">
    <citation type="submission" date="2016-04" db="EMBL/GenBank/DDBJ databases">
        <authorList>
            <person name="Chen L."/>
            <person name="Zhuang W."/>
            <person name="Wang G."/>
        </authorList>
    </citation>
    <scope>NUCLEOTIDE SEQUENCE [LARGE SCALE GENOMIC DNA]</scope>
    <source>
        <strain evidence="9">17621</strain>
    </source>
</reference>
<evidence type="ECO:0000256" key="1">
    <source>
        <dbReference type="ARBA" id="ARBA00004442"/>
    </source>
</evidence>
<organism evidence="8 9">
    <name type="scientific">Niastella yeongjuensis</name>
    <dbReference type="NCBI Taxonomy" id="354355"/>
    <lineage>
        <taxon>Bacteria</taxon>
        <taxon>Pseudomonadati</taxon>
        <taxon>Bacteroidota</taxon>
        <taxon>Chitinophagia</taxon>
        <taxon>Chitinophagales</taxon>
        <taxon>Chitinophagaceae</taxon>
        <taxon>Niastella</taxon>
    </lineage>
</organism>
<dbReference type="PROSITE" id="PS51257">
    <property type="entry name" value="PROKAR_LIPOPROTEIN"/>
    <property type="match status" value="1"/>
</dbReference>
<dbReference type="RefSeq" id="WP_081202497.1">
    <property type="nucleotide sequence ID" value="NZ_FOCZ01000006.1"/>
</dbReference>
<dbReference type="EMBL" id="LVXG01000034">
    <property type="protein sequence ID" value="OQP44448.1"/>
    <property type="molecule type" value="Genomic_DNA"/>
</dbReference>
<evidence type="ECO:0000259" key="7">
    <source>
        <dbReference type="Pfam" id="PF14322"/>
    </source>
</evidence>